<gene>
    <name evidence="1" type="ORF">SAMN05444368_1024</name>
</gene>
<dbReference type="InterPro" id="IPR003749">
    <property type="entry name" value="ThiS/MoaD-like"/>
</dbReference>
<name>A0ABY1JD30_9BACT</name>
<sequence>MIGWSKAMAKVIIFQGNELIEEYVELDSPVTLRELIAKIGLPRESIGFAICKSNFIAFDDLVDVDDEVRIFPPLGGG</sequence>
<dbReference type="Pfam" id="PF02597">
    <property type="entry name" value="ThiS"/>
    <property type="match status" value="1"/>
</dbReference>
<proteinExistence type="predicted"/>
<dbReference type="InterPro" id="IPR016155">
    <property type="entry name" value="Mopterin_synth/thiamin_S_b"/>
</dbReference>
<dbReference type="Proteomes" id="UP000185093">
    <property type="component" value="Unassembled WGS sequence"/>
</dbReference>
<protein>
    <submittedName>
        <fullName evidence="1">Molybdopterin synthase sulfur carrier subunit</fullName>
    </submittedName>
</protein>
<dbReference type="SUPFAM" id="SSF54285">
    <property type="entry name" value="MoaD/ThiS"/>
    <property type="match status" value="1"/>
</dbReference>
<dbReference type="EMBL" id="FSQZ01000001">
    <property type="protein sequence ID" value="SIN67183.1"/>
    <property type="molecule type" value="Genomic_DNA"/>
</dbReference>
<comment type="caution">
    <text evidence="1">The sequence shown here is derived from an EMBL/GenBank/DDBJ whole genome shotgun (WGS) entry which is preliminary data.</text>
</comment>
<organism evidence="1 2">
    <name type="scientific">Acetomicrobium flavidum</name>
    <dbReference type="NCBI Taxonomy" id="49896"/>
    <lineage>
        <taxon>Bacteria</taxon>
        <taxon>Thermotogati</taxon>
        <taxon>Synergistota</taxon>
        <taxon>Synergistia</taxon>
        <taxon>Synergistales</taxon>
        <taxon>Acetomicrobiaceae</taxon>
        <taxon>Acetomicrobium</taxon>
    </lineage>
</organism>
<evidence type="ECO:0000313" key="1">
    <source>
        <dbReference type="EMBL" id="SIN67183.1"/>
    </source>
</evidence>
<evidence type="ECO:0000313" key="2">
    <source>
        <dbReference type="Proteomes" id="UP000185093"/>
    </source>
</evidence>
<accession>A0ABY1JD30</accession>
<keyword evidence="2" id="KW-1185">Reference proteome</keyword>
<reference evidence="1 2" key="1">
    <citation type="submission" date="2016-11" db="EMBL/GenBank/DDBJ databases">
        <authorList>
            <person name="Varghese N."/>
            <person name="Submissions S."/>
        </authorList>
    </citation>
    <scope>NUCLEOTIDE SEQUENCE [LARGE SCALE GENOMIC DNA]</scope>
    <source>
        <strain evidence="1 2">DSM 20664</strain>
    </source>
</reference>